<reference evidence="3" key="1">
    <citation type="journal article" date="2019" name="Int. J. Syst. Evol. Microbiol.">
        <title>The Global Catalogue of Microorganisms (GCM) 10K type strain sequencing project: providing services to taxonomists for standard genome sequencing and annotation.</title>
        <authorList>
            <consortium name="The Broad Institute Genomics Platform"/>
            <consortium name="The Broad Institute Genome Sequencing Center for Infectious Disease"/>
            <person name="Wu L."/>
            <person name="Ma J."/>
        </authorList>
    </citation>
    <scope>NUCLEOTIDE SEQUENCE [LARGE SCALE GENOMIC DNA]</scope>
    <source>
        <strain evidence="3">CGMCC 4.1469</strain>
    </source>
</reference>
<dbReference type="InterPro" id="IPR000073">
    <property type="entry name" value="AB_hydrolase_1"/>
</dbReference>
<evidence type="ECO:0000259" key="1">
    <source>
        <dbReference type="Pfam" id="PF12697"/>
    </source>
</evidence>
<dbReference type="PANTHER" id="PTHR43689">
    <property type="entry name" value="HYDROLASE"/>
    <property type="match status" value="1"/>
</dbReference>
<dbReference type="PANTHER" id="PTHR43689:SF8">
    <property type="entry name" value="ALPHA_BETA-HYDROLASES SUPERFAMILY PROTEIN"/>
    <property type="match status" value="1"/>
</dbReference>
<dbReference type="SUPFAM" id="SSF53474">
    <property type="entry name" value="alpha/beta-Hydrolases"/>
    <property type="match status" value="1"/>
</dbReference>
<dbReference type="GO" id="GO:0016787">
    <property type="term" value="F:hydrolase activity"/>
    <property type="evidence" value="ECO:0007669"/>
    <property type="project" value="UniProtKB-KW"/>
</dbReference>
<dbReference type="Pfam" id="PF12697">
    <property type="entry name" value="Abhydrolase_6"/>
    <property type="match status" value="1"/>
</dbReference>
<keyword evidence="3" id="KW-1185">Reference proteome</keyword>
<gene>
    <name evidence="2" type="ORF">ACFP0N_08225</name>
</gene>
<accession>A0ABW1EVK0</accession>
<dbReference type="EMBL" id="JBHSOD010000007">
    <property type="protein sequence ID" value="MFC5884959.1"/>
    <property type="molecule type" value="Genomic_DNA"/>
</dbReference>
<organism evidence="2 3">
    <name type="scientific">Kitasatospora aburaviensis</name>
    <dbReference type="NCBI Taxonomy" id="67265"/>
    <lineage>
        <taxon>Bacteria</taxon>
        <taxon>Bacillati</taxon>
        <taxon>Actinomycetota</taxon>
        <taxon>Actinomycetes</taxon>
        <taxon>Kitasatosporales</taxon>
        <taxon>Streptomycetaceae</taxon>
        <taxon>Kitasatospora</taxon>
    </lineage>
</organism>
<proteinExistence type="predicted"/>
<dbReference type="RefSeq" id="WP_313762825.1">
    <property type="nucleotide sequence ID" value="NZ_BAAAVH010000039.1"/>
</dbReference>
<dbReference type="Proteomes" id="UP001596067">
    <property type="component" value="Unassembled WGS sequence"/>
</dbReference>
<dbReference type="Gene3D" id="3.40.50.1820">
    <property type="entry name" value="alpha/beta hydrolase"/>
    <property type="match status" value="1"/>
</dbReference>
<name>A0ABW1EVK0_9ACTN</name>
<keyword evidence="2" id="KW-0378">Hydrolase</keyword>
<sequence>MSGGGTVVVEGAAQTDRPGALPPVVVHRRAAGAAGGGRMLLLHGLANSASVWDAFLAHRGHGDGPEVWAADLPWRGDCVAHWSSRGDVVPYVADALRGVPGGAGVVVGHSMGANSLLEFLHRQLECGADPFTEYGIRALVLVSPFYRRAAEDFGWQSVETAVQNFVRTMTEGVRVHAAGRVPDDLVEELGSRVRDRVGAYGWIRFFETYLATPWLRTERFPVPCLVIAGEHDSIALPEEGRLLAADLPQGRFHLLPGSGHFLMIEQAGDLAAAVDRFVSTLPAA</sequence>
<protein>
    <submittedName>
        <fullName evidence="2">Alpha/beta fold hydrolase</fullName>
    </submittedName>
</protein>
<dbReference type="InterPro" id="IPR029058">
    <property type="entry name" value="AB_hydrolase_fold"/>
</dbReference>
<feature type="domain" description="AB hydrolase-1" evidence="1">
    <location>
        <begin position="40"/>
        <end position="273"/>
    </location>
</feature>
<evidence type="ECO:0000313" key="2">
    <source>
        <dbReference type="EMBL" id="MFC5884959.1"/>
    </source>
</evidence>
<comment type="caution">
    <text evidence="2">The sequence shown here is derived from an EMBL/GenBank/DDBJ whole genome shotgun (WGS) entry which is preliminary data.</text>
</comment>
<evidence type="ECO:0000313" key="3">
    <source>
        <dbReference type="Proteomes" id="UP001596067"/>
    </source>
</evidence>